<sequence>MLFSPFQIANYAFFATSLCDLLYNFEEFCSIREKLFSKEFIPLRKAIDSFHNVVVLSLNKVLMIKEKVKKEYSSKKTPQVQMPLQRSPNKSKLPATFRQVQETLRSPGYLLPQKLDGVKFCPIQRRRQVVSTRLVRNDSGVAKRSAPTHESAKNIEDRRVQHLARGITEKVMDEIVSYTSSCLARRRFKT</sequence>
<reference evidence="1 2" key="2">
    <citation type="submission" date="2018-11" db="EMBL/GenBank/DDBJ databases">
        <authorList>
            <consortium name="Pathogen Informatics"/>
        </authorList>
    </citation>
    <scope>NUCLEOTIDE SEQUENCE [LARGE SCALE GENOMIC DNA]</scope>
</reference>
<dbReference type="EMBL" id="UYYF01001328">
    <property type="protein sequence ID" value="VDM99768.1"/>
    <property type="molecule type" value="Genomic_DNA"/>
</dbReference>
<keyword evidence="2" id="KW-1185">Reference proteome</keyword>
<dbReference type="AlphaFoldDB" id="A0A0N5CSZ8"/>
<accession>A0A0N5CSZ8</accession>
<protein>
    <submittedName>
        <fullName evidence="3">Centromere protein T</fullName>
    </submittedName>
</protein>
<evidence type="ECO:0000313" key="1">
    <source>
        <dbReference type="EMBL" id="VDM99768.1"/>
    </source>
</evidence>
<proteinExistence type="predicted"/>
<dbReference type="WBParaSite" id="TCLT_0000335501-mRNA-1">
    <property type="protein sequence ID" value="TCLT_0000335501-mRNA-1"/>
    <property type="gene ID" value="TCLT_0000335501"/>
</dbReference>
<reference evidence="3" key="1">
    <citation type="submission" date="2017-02" db="UniProtKB">
        <authorList>
            <consortium name="WormBaseParasite"/>
        </authorList>
    </citation>
    <scope>IDENTIFICATION</scope>
</reference>
<dbReference type="Proteomes" id="UP000276776">
    <property type="component" value="Unassembled WGS sequence"/>
</dbReference>
<name>A0A0N5CSZ8_THECL</name>
<organism evidence="3">
    <name type="scientific">Thelazia callipaeda</name>
    <name type="common">Oriental eyeworm</name>
    <name type="synonym">Parasitic nematode</name>
    <dbReference type="NCBI Taxonomy" id="103827"/>
    <lineage>
        <taxon>Eukaryota</taxon>
        <taxon>Metazoa</taxon>
        <taxon>Ecdysozoa</taxon>
        <taxon>Nematoda</taxon>
        <taxon>Chromadorea</taxon>
        <taxon>Rhabditida</taxon>
        <taxon>Spirurina</taxon>
        <taxon>Spiruromorpha</taxon>
        <taxon>Thelazioidea</taxon>
        <taxon>Thelaziidae</taxon>
        <taxon>Thelazia</taxon>
    </lineage>
</organism>
<gene>
    <name evidence="1" type="ORF">TCLT_LOCUS3349</name>
</gene>
<dbReference type="OrthoDB" id="5798791at2759"/>
<evidence type="ECO:0000313" key="2">
    <source>
        <dbReference type="Proteomes" id="UP000276776"/>
    </source>
</evidence>
<evidence type="ECO:0000313" key="3">
    <source>
        <dbReference type="WBParaSite" id="TCLT_0000335501-mRNA-1"/>
    </source>
</evidence>